<evidence type="ECO:0000313" key="4">
    <source>
        <dbReference type="Proteomes" id="UP000644020"/>
    </source>
</evidence>
<keyword evidence="1" id="KW-0238">DNA-binding</keyword>
<dbReference type="GO" id="GO:0003700">
    <property type="term" value="F:DNA-binding transcription factor activity"/>
    <property type="evidence" value="ECO:0007669"/>
    <property type="project" value="InterPro"/>
</dbReference>
<dbReference type="InterPro" id="IPR047057">
    <property type="entry name" value="MerR_fam"/>
</dbReference>
<evidence type="ECO:0000259" key="2">
    <source>
        <dbReference type="PROSITE" id="PS50937"/>
    </source>
</evidence>
<comment type="caution">
    <text evidence="3">The sequence shown here is derived from an EMBL/GenBank/DDBJ whole genome shotgun (WGS) entry which is preliminary data.</text>
</comment>
<dbReference type="InterPro" id="IPR000551">
    <property type="entry name" value="MerR-type_HTH_dom"/>
</dbReference>
<proteinExistence type="predicted"/>
<dbReference type="Pfam" id="PF13411">
    <property type="entry name" value="MerR_1"/>
    <property type="match status" value="1"/>
</dbReference>
<keyword evidence="4" id="KW-1185">Reference proteome</keyword>
<dbReference type="GO" id="GO:0003677">
    <property type="term" value="F:DNA binding"/>
    <property type="evidence" value="ECO:0007669"/>
    <property type="project" value="UniProtKB-KW"/>
</dbReference>
<dbReference type="AlphaFoldDB" id="A0A918W9A2"/>
<name>A0A918W9A2_9ACTN</name>
<dbReference type="RefSeq" id="WP_189978502.1">
    <property type="nucleotide sequence ID" value="NZ_BMUL01000008.1"/>
</dbReference>
<feature type="domain" description="HTH merR-type" evidence="2">
    <location>
        <begin position="11"/>
        <end position="80"/>
    </location>
</feature>
<organism evidence="3 4">
    <name type="scientific">Streptomyces termitum</name>
    <dbReference type="NCBI Taxonomy" id="67368"/>
    <lineage>
        <taxon>Bacteria</taxon>
        <taxon>Bacillati</taxon>
        <taxon>Actinomycetota</taxon>
        <taxon>Actinomycetes</taxon>
        <taxon>Kitasatosporales</taxon>
        <taxon>Streptomycetaceae</taxon>
        <taxon>Streptomyces</taxon>
    </lineage>
</organism>
<reference evidence="3" key="2">
    <citation type="submission" date="2020-09" db="EMBL/GenBank/DDBJ databases">
        <authorList>
            <person name="Sun Q."/>
            <person name="Ohkuma M."/>
        </authorList>
    </citation>
    <scope>NUCLEOTIDE SEQUENCE</scope>
    <source>
        <strain evidence="3">JCM 4518</strain>
    </source>
</reference>
<dbReference type="InterPro" id="IPR009061">
    <property type="entry name" value="DNA-bd_dom_put_sf"/>
</dbReference>
<dbReference type="PANTHER" id="PTHR30204">
    <property type="entry name" value="REDOX-CYCLING DRUG-SENSING TRANSCRIPTIONAL ACTIVATOR SOXR"/>
    <property type="match status" value="1"/>
</dbReference>
<gene>
    <name evidence="3" type="ORF">GCM10010305_36220</name>
</gene>
<dbReference type="PANTHER" id="PTHR30204:SF93">
    <property type="entry name" value="HTH MERR-TYPE DOMAIN-CONTAINING PROTEIN"/>
    <property type="match status" value="1"/>
</dbReference>
<reference evidence="3" key="1">
    <citation type="journal article" date="2014" name="Int. J. Syst. Evol. Microbiol.">
        <title>Complete genome sequence of Corynebacterium casei LMG S-19264T (=DSM 44701T), isolated from a smear-ripened cheese.</title>
        <authorList>
            <consortium name="US DOE Joint Genome Institute (JGI-PGF)"/>
            <person name="Walter F."/>
            <person name="Albersmeier A."/>
            <person name="Kalinowski J."/>
            <person name="Ruckert C."/>
        </authorList>
    </citation>
    <scope>NUCLEOTIDE SEQUENCE</scope>
    <source>
        <strain evidence="3">JCM 4518</strain>
    </source>
</reference>
<sequence length="304" mass="32331">MTGGADGADGTWSIGELAGRAGVTVKTVRHYSDRGLLPEEGRSGGGHRRYGPGALVRLREIRSLRALGLGLPEVARALEGGAPLAEAVAGRLRDVARERVALAWREASLRLLAECDGAERASLLPLLGASALPPGTDAVVRFWRRSLPVRLPRPLVARVLDEVVPVVPDEPSPQEVRAFARLGALVTDPRPDRSPAPPLPGERYRAAVLYEGLAEAYGLAGARARAGRPPAGPEALDCFVEAYARSLGAADSPAFRRRLAGLLAREETGVMARYWKLAAPLLAPHRPALGLLHHHLARALPDPS</sequence>
<dbReference type="EMBL" id="BMUL01000008">
    <property type="protein sequence ID" value="GHA89282.1"/>
    <property type="molecule type" value="Genomic_DNA"/>
</dbReference>
<evidence type="ECO:0000256" key="1">
    <source>
        <dbReference type="ARBA" id="ARBA00023125"/>
    </source>
</evidence>
<dbReference type="SMART" id="SM00422">
    <property type="entry name" value="HTH_MERR"/>
    <property type="match status" value="1"/>
</dbReference>
<evidence type="ECO:0000313" key="3">
    <source>
        <dbReference type="EMBL" id="GHA89282.1"/>
    </source>
</evidence>
<dbReference type="Proteomes" id="UP000644020">
    <property type="component" value="Unassembled WGS sequence"/>
</dbReference>
<dbReference type="PRINTS" id="PR00040">
    <property type="entry name" value="HTHMERR"/>
</dbReference>
<dbReference type="SUPFAM" id="SSF46955">
    <property type="entry name" value="Putative DNA-binding domain"/>
    <property type="match status" value="1"/>
</dbReference>
<dbReference type="PROSITE" id="PS50937">
    <property type="entry name" value="HTH_MERR_2"/>
    <property type="match status" value="1"/>
</dbReference>
<protein>
    <submittedName>
        <fullName evidence="3">MerR family transcriptional regulator</fullName>
    </submittedName>
</protein>
<accession>A0A918W9A2</accession>
<dbReference type="Gene3D" id="1.10.1660.10">
    <property type="match status" value="1"/>
</dbReference>